<proteinExistence type="predicted"/>
<dbReference type="EMBL" id="BOOY01000039">
    <property type="protein sequence ID" value="GIJ06226.1"/>
    <property type="molecule type" value="Genomic_DNA"/>
</dbReference>
<sequence length="192" mass="21100">MPDEATYALELAVTDWLSISGDVIEEELRLTHYAFDIGDDEEVETKEAGVIKEVADLMELGRSIRDVGSRQLPDWPTTGEGMQTWPAPERTEVFAFTARQWGMAIHGLEHWAEVSERVGHTESAADGRRLAALLRDELGARGLSQVPDPSRTGGIEDSRNLMPGGDCDTDNQWWPFPSRQHGSAPTPGVTGS</sequence>
<keyword evidence="3" id="KW-1185">Reference proteome</keyword>
<evidence type="ECO:0000313" key="3">
    <source>
        <dbReference type="Proteomes" id="UP000652013"/>
    </source>
</evidence>
<protein>
    <submittedName>
        <fullName evidence="2">Uncharacterized protein</fullName>
    </submittedName>
</protein>
<comment type="caution">
    <text evidence="2">The sequence shown here is derived from an EMBL/GenBank/DDBJ whole genome shotgun (WGS) entry which is preliminary data.</text>
</comment>
<reference evidence="2" key="1">
    <citation type="submission" date="2021-01" db="EMBL/GenBank/DDBJ databases">
        <title>Whole genome shotgun sequence of Spirilliplanes yamanashiensis NBRC 15828.</title>
        <authorList>
            <person name="Komaki H."/>
            <person name="Tamura T."/>
        </authorList>
    </citation>
    <scope>NUCLEOTIDE SEQUENCE</scope>
    <source>
        <strain evidence="2">NBRC 15828</strain>
    </source>
</reference>
<feature type="region of interest" description="Disordered" evidence="1">
    <location>
        <begin position="142"/>
        <end position="192"/>
    </location>
</feature>
<name>A0A8J3YCI2_9ACTN</name>
<evidence type="ECO:0000256" key="1">
    <source>
        <dbReference type="SAM" id="MobiDB-lite"/>
    </source>
</evidence>
<dbReference type="AlphaFoldDB" id="A0A8J3YCI2"/>
<evidence type="ECO:0000313" key="2">
    <source>
        <dbReference type="EMBL" id="GIJ06226.1"/>
    </source>
</evidence>
<organism evidence="2 3">
    <name type="scientific">Spirilliplanes yamanashiensis</name>
    <dbReference type="NCBI Taxonomy" id="42233"/>
    <lineage>
        <taxon>Bacteria</taxon>
        <taxon>Bacillati</taxon>
        <taxon>Actinomycetota</taxon>
        <taxon>Actinomycetes</taxon>
        <taxon>Micromonosporales</taxon>
        <taxon>Micromonosporaceae</taxon>
        <taxon>Spirilliplanes</taxon>
    </lineage>
</organism>
<accession>A0A8J3YCI2</accession>
<gene>
    <name evidence="2" type="ORF">Sya03_55780</name>
</gene>
<dbReference type="Proteomes" id="UP000652013">
    <property type="component" value="Unassembled WGS sequence"/>
</dbReference>